<dbReference type="PANTHER" id="PTHR43649">
    <property type="entry name" value="ARABINOSE-BINDING PROTEIN-RELATED"/>
    <property type="match status" value="1"/>
</dbReference>
<reference evidence="4" key="2">
    <citation type="submission" date="2020-02" db="EMBL/GenBank/DDBJ databases">
        <authorList>
            <person name="Littmann E."/>
            <person name="Sorbara M."/>
        </authorList>
    </citation>
    <scope>NUCLEOTIDE SEQUENCE</scope>
    <source>
        <strain evidence="4">MSK.15.32</strain>
    </source>
</reference>
<dbReference type="InterPro" id="IPR050490">
    <property type="entry name" value="Bact_solute-bd_prot1"/>
</dbReference>
<dbReference type="AlphaFoldDB" id="A0A2N5NZ88"/>
<keyword evidence="2" id="KW-0813">Transport</keyword>
<feature type="signal peptide" evidence="3">
    <location>
        <begin position="1"/>
        <end position="22"/>
    </location>
</feature>
<dbReference type="SUPFAM" id="SSF53850">
    <property type="entry name" value="Periplasmic binding protein-like II"/>
    <property type="match status" value="1"/>
</dbReference>
<dbReference type="Pfam" id="PF01547">
    <property type="entry name" value="SBP_bac_1"/>
    <property type="match status" value="1"/>
</dbReference>
<proteinExistence type="inferred from homology"/>
<dbReference type="PROSITE" id="PS51257">
    <property type="entry name" value="PROKAR_LIPOPROTEIN"/>
    <property type="match status" value="1"/>
</dbReference>
<dbReference type="InterPro" id="IPR006059">
    <property type="entry name" value="SBP"/>
</dbReference>
<evidence type="ECO:0000256" key="1">
    <source>
        <dbReference type="ARBA" id="ARBA00008520"/>
    </source>
</evidence>
<evidence type="ECO:0000256" key="2">
    <source>
        <dbReference type="ARBA" id="ARBA00022448"/>
    </source>
</evidence>
<comment type="similarity">
    <text evidence="1">Belongs to the bacterial solute-binding protein 1 family.</text>
</comment>
<reference evidence="4" key="1">
    <citation type="journal article" date="2020" name="Cell Host Microbe">
        <title>Functional and Genomic Variation between Human-Derived Isolates of Lachnospiraceae Reveals Inter- and Intra-Species Diversity.</title>
        <authorList>
            <person name="Sorbara M.T."/>
            <person name="Littmann E.R."/>
            <person name="Fontana E."/>
            <person name="Moody T.U."/>
            <person name="Kohout C.E."/>
            <person name="Gjonbalaj M."/>
            <person name="Eaton V."/>
            <person name="Seok R."/>
            <person name="Leiner I.M."/>
            <person name="Pamer E.G."/>
        </authorList>
    </citation>
    <scope>NUCLEOTIDE SEQUENCE</scope>
    <source>
        <strain evidence="4">MSK.15.32</strain>
    </source>
</reference>
<sequence>MKRKVALIMAAVLMVVSLGACSSTTSSSYGTESAESENNVRNSGEKVTLTVWQLKPEIADTLPEVFEVYMKENPNVEIVVDRPGGNDYDTTIKAQMASGVYPDLCMVNSYSVMESFAKGGNATAITDYSFVDNFVDGILPSITYDGEIYGVPCELDGVGVIYNRTIFEEVGLEIPTTLSEMEEVCQKLKDAGITPFAVGLKDSWTMNQTFSLIHGEIMDAYEFTDAMNRGEASFTDAELDGAFDFLDLMVANCNDKPSDSDYSNMCTLFAQGECAMMVCGMWGMTSVLMIDPDIETGVFAVPVSENPEDAKLCTGNAAVFIMPPQSVNQEETLKLMEWMSGEEFAQLYAEKCGIYMPTKNAALPQEASSAWENIKSYIDEGNITSLPFLYYPSGFDAGIALQTYFNGKSSQEDVRNAWDELWKSLTL</sequence>
<dbReference type="PANTHER" id="PTHR43649:SF29">
    <property type="entry name" value="OSMOPROTECTIVE COMPOUNDS-BINDING PROTEIN GGTB"/>
    <property type="match status" value="1"/>
</dbReference>
<evidence type="ECO:0000256" key="3">
    <source>
        <dbReference type="SAM" id="SignalP"/>
    </source>
</evidence>
<comment type="caution">
    <text evidence="4">The sequence shown here is derived from an EMBL/GenBank/DDBJ whole genome shotgun (WGS) entry which is preliminary data.</text>
</comment>
<feature type="chain" id="PRO_5043159421" evidence="3">
    <location>
        <begin position="23"/>
        <end position="427"/>
    </location>
</feature>
<dbReference type="EMBL" id="JAAIRV010000020">
    <property type="protein sequence ID" value="NSI58852.1"/>
    <property type="molecule type" value="Genomic_DNA"/>
</dbReference>
<keyword evidence="3" id="KW-0732">Signal</keyword>
<protein>
    <submittedName>
        <fullName evidence="4">Carbohydrate ABC transporter substrate-binding protein</fullName>
    </submittedName>
</protein>
<evidence type="ECO:0000313" key="4">
    <source>
        <dbReference type="EMBL" id="NSI58852.1"/>
    </source>
</evidence>
<organism evidence="4 5">
    <name type="scientific">Mediterraneibacter gnavus</name>
    <name type="common">Ruminococcus gnavus</name>
    <dbReference type="NCBI Taxonomy" id="33038"/>
    <lineage>
        <taxon>Bacteria</taxon>
        <taxon>Bacillati</taxon>
        <taxon>Bacillota</taxon>
        <taxon>Clostridia</taxon>
        <taxon>Lachnospirales</taxon>
        <taxon>Lachnospiraceae</taxon>
        <taxon>Mediterraneibacter</taxon>
    </lineage>
</organism>
<dbReference type="RefSeq" id="WP_009244086.1">
    <property type="nucleotide sequence ID" value="NZ_CABKQB010000002.1"/>
</dbReference>
<accession>A0A2N5NZ88</accession>
<dbReference type="Proteomes" id="UP001296580">
    <property type="component" value="Unassembled WGS sequence"/>
</dbReference>
<gene>
    <name evidence="4" type="ORF">G4993_10635</name>
</gene>
<evidence type="ECO:0000313" key="5">
    <source>
        <dbReference type="Proteomes" id="UP001296580"/>
    </source>
</evidence>
<dbReference type="Gene3D" id="3.40.190.10">
    <property type="entry name" value="Periplasmic binding protein-like II"/>
    <property type="match status" value="2"/>
</dbReference>
<name>A0A2N5NZ88_MEDGN</name>